<dbReference type="EMBL" id="CP000816">
    <property type="protein sequence ID" value="ABU81734.1"/>
    <property type="molecule type" value="Genomic_DNA"/>
</dbReference>
<reference evidence="1 2" key="1">
    <citation type="journal article" date="2008" name="Genome Biol.">
        <title>A genomic analysis of the archaeal system Ignicoccus hospitalis-Nanoarchaeum equitans.</title>
        <authorList>
            <person name="Podar M."/>
            <person name="Anderson I."/>
            <person name="Makarova K.S."/>
            <person name="Elkins J.G."/>
            <person name="Ivanova N."/>
            <person name="Wall M.A."/>
            <person name="Lykidis A."/>
            <person name="Mavromatis K."/>
            <person name="Sun H."/>
            <person name="Hudson M.E."/>
            <person name="Chen W."/>
            <person name="Deciu C."/>
            <person name="Hutchison D."/>
            <person name="Eads J.R."/>
            <person name="Anderson A."/>
            <person name="Fernandes F."/>
            <person name="Szeto E."/>
            <person name="Lapidus A."/>
            <person name="Kyrpides N.C."/>
            <person name="Saier M.H.Jr."/>
            <person name="Richardson P.M."/>
            <person name="Rachel R."/>
            <person name="Huber H."/>
            <person name="Eisen J.A."/>
            <person name="Koonin E.V."/>
            <person name="Keller M."/>
            <person name="Stetter K.O."/>
        </authorList>
    </citation>
    <scope>NUCLEOTIDE SEQUENCE [LARGE SCALE GENOMIC DNA]</scope>
    <source>
        <strain evidence="2">KIN4/I / DSM 18386 / JCM 14125</strain>
    </source>
</reference>
<proteinExistence type="predicted"/>
<sequence>MLNLRPDVGLTTSEERCKLYGFAKCMYDEGRGPAHAVRALGEGTWAVAPGDHPWLKRGTLEALNAFREAFDAEVAVPLHSEGVEATVLSVVNPGSFTVFSGKMTDFLRQAERAVLVGSALLTRDPLEFAHVNTEESLKLREPKGRPSYDLIVIDKVYEKDSVEFYESLGLGTLARHAKVPLPRGVRGRR</sequence>
<accession>A8A9Y2</accession>
<dbReference type="InterPro" id="IPR029044">
    <property type="entry name" value="Nucleotide-diphossugar_trans"/>
</dbReference>
<evidence type="ECO:0000313" key="2">
    <source>
        <dbReference type="Proteomes" id="UP000000262"/>
    </source>
</evidence>
<dbReference type="STRING" id="453591.Igni_0552"/>
<keyword evidence="2" id="KW-1185">Reference proteome</keyword>
<dbReference type="Gene3D" id="3.90.550.10">
    <property type="entry name" value="Spore Coat Polysaccharide Biosynthesis Protein SpsA, Chain A"/>
    <property type="match status" value="1"/>
</dbReference>
<dbReference type="AlphaFoldDB" id="A8A9Y2"/>
<protein>
    <submittedName>
        <fullName evidence="1">Uncharacterized protein</fullName>
    </submittedName>
</protein>
<dbReference type="KEGG" id="iho:Igni_0552"/>
<evidence type="ECO:0000313" key="1">
    <source>
        <dbReference type="EMBL" id="ABU81734.1"/>
    </source>
</evidence>
<gene>
    <name evidence="1" type="ordered locus">Igni_0552</name>
</gene>
<dbReference type="eggNOG" id="arCOG01872">
    <property type="taxonomic scope" value="Archaea"/>
</dbReference>
<organism evidence="1 2">
    <name type="scientific">Ignicoccus hospitalis (strain KIN4/I / DSM 18386 / JCM 14125)</name>
    <dbReference type="NCBI Taxonomy" id="453591"/>
    <lineage>
        <taxon>Archaea</taxon>
        <taxon>Thermoproteota</taxon>
        <taxon>Thermoprotei</taxon>
        <taxon>Desulfurococcales</taxon>
        <taxon>Desulfurococcaceae</taxon>
        <taxon>Ignicoccus</taxon>
    </lineage>
</organism>
<dbReference type="HOGENOM" id="CLU_1431624_0_0_2"/>
<name>A8A9Y2_IGNH4</name>
<dbReference type="Proteomes" id="UP000000262">
    <property type="component" value="Chromosome"/>
</dbReference>
<dbReference type="SUPFAM" id="SSF53448">
    <property type="entry name" value="Nucleotide-diphospho-sugar transferases"/>
    <property type="match status" value="1"/>
</dbReference>